<reference evidence="2 3" key="1">
    <citation type="submission" date="2015-07" db="EMBL/GenBank/DDBJ databases">
        <title>Genome sequence of Levilinea saccharolytica DSM 16555.</title>
        <authorList>
            <person name="Hemp J."/>
            <person name="Ward L.M."/>
            <person name="Pace L.A."/>
            <person name="Fischer W.W."/>
        </authorList>
    </citation>
    <scope>NUCLEOTIDE SEQUENCE [LARGE SCALE GENOMIC DNA]</scope>
    <source>
        <strain evidence="2 3">KIBI-1</strain>
    </source>
</reference>
<name>A0A0P6YNB8_9CHLR</name>
<evidence type="ECO:0000256" key="1">
    <source>
        <dbReference type="SAM" id="MobiDB-lite"/>
    </source>
</evidence>
<feature type="region of interest" description="Disordered" evidence="1">
    <location>
        <begin position="344"/>
        <end position="381"/>
    </location>
</feature>
<proteinExistence type="predicted"/>
<sequence length="469" mass="51793">MQNPYKMWNGPGDMTNTLPPLPPKRSNRIGFHYFPDTLHYRESDLHTWLPRLQSLGAGWIVLQSQGSHAIPEAFITALTAAGIEPIVHFPLSLHEKTDPTDLSPLLTAYARWGVRTVIFYDRPNTRASWPAAAWAQGDLVETFLDRFIPLAEQAQSCGLTPVFPPLTPGGDYWDLAFLRLSLESLQRRQRKALLSALALSAYAWAGNRPLNWGAGGPERWPQAHAYASSKTPDQRGFRIFDWYLAVHQAVTEKAAPIFLLQAGLSAAPTDGEPAAAQHTRIHLALARLAARETPTEPGDSQTPLEPLPDEVAACCFWLLSADAASPLDAYAWFPQNRPALPAAAALQTWQSRRQPAPAPAPRSQSQRKDLPEGEAPPPMQHPIQHYLLLPTYEWGVADWQLNALQPLIKKFRPTVGFSLAEAALAARVTVLSDPQSIPEEALDRLRQTGSRVDRIAPDGTSIATFLAER</sequence>
<dbReference type="Proteomes" id="UP000050501">
    <property type="component" value="Unassembled WGS sequence"/>
</dbReference>
<dbReference type="STRING" id="229921.ADN01_00355"/>
<accession>A0A0P6YNB8</accession>
<organism evidence="2 3">
    <name type="scientific">Levilinea saccharolytica</name>
    <dbReference type="NCBI Taxonomy" id="229921"/>
    <lineage>
        <taxon>Bacteria</taxon>
        <taxon>Bacillati</taxon>
        <taxon>Chloroflexota</taxon>
        <taxon>Anaerolineae</taxon>
        <taxon>Anaerolineales</taxon>
        <taxon>Anaerolineaceae</taxon>
        <taxon>Levilinea</taxon>
    </lineage>
</organism>
<protein>
    <submittedName>
        <fullName evidence="2">Uncharacterized protein</fullName>
    </submittedName>
</protein>
<gene>
    <name evidence="2" type="ORF">ADN01_00355</name>
</gene>
<comment type="caution">
    <text evidence="2">The sequence shown here is derived from an EMBL/GenBank/DDBJ whole genome shotgun (WGS) entry which is preliminary data.</text>
</comment>
<dbReference type="EMBL" id="LGCM01000002">
    <property type="protein sequence ID" value="KPL91773.1"/>
    <property type="molecule type" value="Genomic_DNA"/>
</dbReference>
<evidence type="ECO:0000313" key="2">
    <source>
        <dbReference type="EMBL" id="KPL91773.1"/>
    </source>
</evidence>
<evidence type="ECO:0000313" key="3">
    <source>
        <dbReference type="Proteomes" id="UP000050501"/>
    </source>
</evidence>
<dbReference type="AlphaFoldDB" id="A0A0P6YNB8"/>
<keyword evidence="3" id="KW-1185">Reference proteome</keyword>